<reference evidence="6" key="2">
    <citation type="journal article" date="2017" name="Stand. Genomic Sci.">
        <title>Complete genome sequence of the sulfur-oxidizing chemolithoautotrophic Sulfurovum lithotrophicum 42BKTT.</title>
        <authorList>
            <person name="Jeon W."/>
            <person name="Priscilla L."/>
            <person name="Park G."/>
            <person name="Lee H."/>
            <person name="Lee N."/>
            <person name="Lee D."/>
            <person name="Kwon H."/>
            <person name="Ahn I."/>
            <person name="Lee C."/>
            <person name="Lee H."/>
            <person name="Ahn J."/>
        </authorList>
    </citation>
    <scope>NUCLEOTIDE SEQUENCE [LARGE SCALE GENOMIC DNA]</scope>
    <source>
        <strain evidence="6">ATCC BAA-797 / 42BKT</strain>
    </source>
</reference>
<dbReference type="Pfam" id="PF07731">
    <property type="entry name" value="Cu-oxidase_2"/>
    <property type="match status" value="1"/>
</dbReference>
<dbReference type="Gene3D" id="2.60.40.420">
    <property type="entry name" value="Cupredoxins - blue copper proteins"/>
    <property type="match status" value="3"/>
</dbReference>
<dbReference type="CDD" id="cd04232">
    <property type="entry name" value="CuRO_1_CueO_FtsP"/>
    <property type="match status" value="1"/>
</dbReference>
<name>A0A7U4RRK7_9BACT</name>
<evidence type="ECO:0008006" key="7">
    <source>
        <dbReference type="Google" id="ProtNLM"/>
    </source>
</evidence>
<dbReference type="InterPro" id="IPR011707">
    <property type="entry name" value="Cu-oxidase-like_N"/>
</dbReference>
<dbReference type="KEGG" id="slh:YH65_07695"/>
<dbReference type="GO" id="GO:0016491">
    <property type="term" value="F:oxidoreductase activity"/>
    <property type="evidence" value="ECO:0007669"/>
    <property type="project" value="UniProtKB-KW"/>
</dbReference>
<keyword evidence="2" id="KW-0560">Oxidoreductase</keyword>
<dbReference type="PANTHER" id="PTHR48267:SF1">
    <property type="entry name" value="BILIRUBIN OXIDASE"/>
    <property type="match status" value="1"/>
</dbReference>
<evidence type="ECO:0000256" key="1">
    <source>
        <dbReference type="ARBA" id="ARBA00022723"/>
    </source>
</evidence>
<dbReference type="InterPro" id="IPR008972">
    <property type="entry name" value="Cupredoxin"/>
</dbReference>
<keyword evidence="6" id="KW-1185">Reference proteome</keyword>
<dbReference type="CDD" id="cd13890">
    <property type="entry name" value="CuRO_3_CueO_FtsP"/>
    <property type="match status" value="1"/>
</dbReference>
<evidence type="ECO:0000313" key="6">
    <source>
        <dbReference type="Proteomes" id="UP000034444"/>
    </source>
</evidence>
<protein>
    <recommendedName>
        <fullName evidence="7">Copper oxidase</fullName>
    </recommendedName>
</protein>
<sequence>MGNDNPGNGTPVGGTLPIPELLEGKDVNGVLHYDLDIVNAQHSFFEGIQTATYAISGTYLGPTLLLKNGMDVSINYTNKLDVETTMHGHGMHVPGKMDGTAHQPIAVGARWSASYRVQQNACTNWYHPHYLHKTAPHVYQGLAGMIIIEDSESQALDIPKRYGIDDIPLVLQDRFFSADKTQLDYSPSNMQLSNGYIGDTFITNGAIEPTFDAEAKEIRFRLLNGSNSTVYELGFSNGKNFRQIASDNAFLEKPVNMNRIILSPGERAEIVVDFTDDTGASLRLEEYRYSKTFLKININKNATAVTSLPAQLTTLDPVATPTNSRQFRLGMAGMGVFTINDKTMDMNRIDAALSQGDVEEWEVINDMGVDHNFHIHGTHFRVVSRNGSTAQVLENEKGYKDVVYLPANETLKFIVEIPADGVTADSNNPYMFHCHFLEHEDNGMMGQFTVS</sequence>
<proteinExistence type="predicted"/>
<reference evidence="5 6" key="1">
    <citation type="submission" date="2015-04" db="EMBL/GenBank/DDBJ databases">
        <title>Complete genome sequence of Sulfurovum lithotrophicum ATCC BAA-797T.</title>
        <authorList>
            <person name="Ahn J."/>
            <person name="Park G."/>
            <person name="Jeon W."/>
            <person name="Jang Y."/>
            <person name="Jang M."/>
            <person name="Lee H."/>
            <person name="Lee H."/>
        </authorList>
    </citation>
    <scope>NUCLEOTIDE SEQUENCE [LARGE SCALE GENOMIC DNA]</scope>
    <source>
        <strain evidence="6">ATCC BAA-797 / 42BKT</strain>
    </source>
</reference>
<dbReference type="Proteomes" id="UP000034444">
    <property type="component" value="Chromosome"/>
</dbReference>
<organism evidence="5 6">
    <name type="scientific">Sulfurovum lithotrophicum</name>
    <dbReference type="NCBI Taxonomy" id="206403"/>
    <lineage>
        <taxon>Bacteria</taxon>
        <taxon>Pseudomonadati</taxon>
        <taxon>Campylobacterota</taxon>
        <taxon>Epsilonproteobacteria</taxon>
        <taxon>Campylobacterales</taxon>
        <taxon>Sulfurovaceae</taxon>
        <taxon>Sulfurovum</taxon>
    </lineage>
</organism>
<dbReference type="GO" id="GO:0005507">
    <property type="term" value="F:copper ion binding"/>
    <property type="evidence" value="ECO:0007669"/>
    <property type="project" value="InterPro"/>
</dbReference>
<gene>
    <name evidence="5" type="ORF">YH65_07695</name>
</gene>
<dbReference type="CDD" id="cd13867">
    <property type="entry name" value="CuRO_2_CueO_FtsP"/>
    <property type="match status" value="1"/>
</dbReference>
<evidence type="ECO:0000259" key="3">
    <source>
        <dbReference type="Pfam" id="PF07731"/>
    </source>
</evidence>
<accession>A0A7U4RRK7</accession>
<dbReference type="InterPro" id="IPR011706">
    <property type="entry name" value="Cu-oxidase_C"/>
</dbReference>
<dbReference type="Pfam" id="PF07732">
    <property type="entry name" value="Cu-oxidase_3"/>
    <property type="match status" value="1"/>
</dbReference>
<evidence type="ECO:0000313" key="5">
    <source>
        <dbReference type="EMBL" id="AKF26008.1"/>
    </source>
</evidence>
<dbReference type="PROSITE" id="PS00080">
    <property type="entry name" value="MULTICOPPER_OXIDASE2"/>
    <property type="match status" value="1"/>
</dbReference>
<dbReference type="EMBL" id="CP011308">
    <property type="protein sequence ID" value="AKF26008.1"/>
    <property type="molecule type" value="Genomic_DNA"/>
</dbReference>
<dbReference type="PANTHER" id="PTHR48267">
    <property type="entry name" value="CUPREDOXIN SUPERFAMILY PROTEIN"/>
    <property type="match status" value="1"/>
</dbReference>
<dbReference type="InterPro" id="IPR045087">
    <property type="entry name" value="Cu-oxidase_fam"/>
</dbReference>
<dbReference type="SUPFAM" id="SSF49503">
    <property type="entry name" value="Cupredoxins"/>
    <property type="match status" value="3"/>
</dbReference>
<feature type="domain" description="Plastocyanin-like" evidence="4">
    <location>
        <begin position="41"/>
        <end position="152"/>
    </location>
</feature>
<dbReference type="AlphaFoldDB" id="A0A7U4RRK7"/>
<evidence type="ECO:0000256" key="2">
    <source>
        <dbReference type="ARBA" id="ARBA00023002"/>
    </source>
</evidence>
<keyword evidence="1" id="KW-0479">Metal-binding</keyword>
<evidence type="ECO:0000259" key="4">
    <source>
        <dbReference type="Pfam" id="PF07732"/>
    </source>
</evidence>
<dbReference type="InterPro" id="IPR002355">
    <property type="entry name" value="Cu_oxidase_Cu_BS"/>
</dbReference>
<feature type="domain" description="Plastocyanin-like" evidence="3">
    <location>
        <begin position="332"/>
        <end position="450"/>
    </location>
</feature>